<dbReference type="Proteomes" id="UP001150538">
    <property type="component" value="Unassembled WGS sequence"/>
</dbReference>
<proteinExistence type="predicted"/>
<evidence type="ECO:0000256" key="1">
    <source>
        <dbReference type="SAM" id="MobiDB-lite"/>
    </source>
</evidence>
<feature type="transmembrane region" description="Helical" evidence="2">
    <location>
        <begin position="185"/>
        <end position="207"/>
    </location>
</feature>
<keyword evidence="2" id="KW-0812">Transmembrane</keyword>
<comment type="caution">
    <text evidence="3">The sequence shown here is derived from an EMBL/GenBank/DDBJ whole genome shotgun (WGS) entry which is preliminary data.</text>
</comment>
<accession>A0A9W7ZZ18</accession>
<evidence type="ECO:0000313" key="3">
    <source>
        <dbReference type="EMBL" id="KAJ1916165.1"/>
    </source>
</evidence>
<keyword evidence="4" id="KW-1185">Reference proteome</keyword>
<sequence length="211" mass="22109">MLLNYRYYTLLATTTIIAGLLTFSTSVAASSGSNRRSFSVDIGPGNFVFTPSNKDGSNYMISFITTTANSNAVYNGCNIEIYPGRNETCAPYKDQKPVCKTGKFNLAMRTSNGPAIKDSGNNNAVPTLDNSSGPSNGVPIDCDNLDSGKQQFTLKLNGFNKNGQGGNDKNVCVPIANPNSASRGAAGSGSIGLTIMIAVMVSLGLLFSSAF</sequence>
<feature type="region of interest" description="Disordered" evidence="1">
    <location>
        <begin position="115"/>
        <end position="134"/>
    </location>
</feature>
<evidence type="ECO:0000256" key="2">
    <source>
        <dbReference type="SAM" id="Phobius"/>
    </source>
</evidence>
<dbReference type="EMBL" id="JANBPU010000112">
    <property type="protein sequence ID" value="KAJ1916165.1"/>
    <property type="molecule type" value="Genomic_DNA"/>
</dbReference>
<dbReference type="AlphaFoldDB" id="A0A9W7ZZ18"/>
<name>A0A9W7ZZ18_9FUNG</name>
<keyword evidence="2" id="KW-1133">Transmembrane helix</keyword>
<reference evidence="3" key="1">
    <citation type="submission" date="2022-07" db="EMBL/GenBank/DDBJ databases">
        <title>Phylogenomic reconstructions and comparative analyses of Kickxellomycotina fungi.</title>
        <authorList>
            <person name="Reynolds N.K."/>
            <person name="Stajich J.E."/>
            <person name="Barry K."/>
            <person name="Grigoriev I.V."/>
            <person name="Crous P."/>
            <person name="Smith M.E."/>
        </authorList>
    </citation>
    <scope>NUCLEOTIDE SEQUENCE</scope>
    <source>
        <strain evidence="3">NBRC 100468</strain>
    </source>
</reference>
<gene>
    <name evidence="3" type="ORF">H4219_003927</name>
</gene>
<keyword evidence="2" id="KW-0472">Membrane</keyword>
<evidence type="ECO:0000313" key="4">
    <source>
        <dbReference type="Proteomes" id="UP001150538"/>
    </source>
</evidence>
<organism evidence="3 4">
    <name type="scientific">Mycoemilia scoparia</name>
    <dbReference type="NCBI Taxonomy" id="417184"/>
    <lineage>
        <taxon>Eukaryota</taxon>
        <taxon>Fungi</taxon>
        <taxon>Fungi incertae sedis</taxon>
        <taxon>Zoopagomycota</taxon>
        <taxon>Kickxellomycotina</taxon>
        <taxon>Kickxellomycetes</taxon>
        <taxon>Kickxellales</taxon>
        <taxon>Kickxellaceae</taxon>
        <taxon>Mycoemilia</taxon>
    </lineage>
</organism>
<protein>
    <submittedName>
        <fullName evidence="3">Uncharacterized protein</fullName>
    </submittedName>
</protein>